<dbReference type="Pfam" id="PF03180">
    <property type="entry name" value="Lipoprotein_9"/>
    <property type="match status" value="1"/>
</dbReference>
<keyword evidence="5" id="KW-0564">Palmitate</keyword>
<gene>
    <name evidence="8" type="primary">metQ_2</name>
    <name evidence="8" type="ORF">GJW-30_1_02218</name>
</gene>
<dbReference type="AlphaFoldDB" id="A0A0S3PUN3"/>
<dbReference type="PANTHER" id="PTHR30429">
    <property type="entry name" value="D-METHIONINE-BINDING LIPOPROTEIN METQ"/>
    <property type="match status" value="1"/>
</dbReference>
<evidence type="ECO:0000256" key="6">
    <source>
        <dbReference type="ARBA" id="ARBA00023288"/>
    </source>
</evidence>
<name>A0A0S3PUN3_9BRAD</name>
<keyword evidence="4" id="KW-0472">Membrane</keyword>
<dbReference type="SUPFAM" id="SSF53850">
    <property type="entry name" value="Periplasmic binding protein-like II"/>
    <property type="match status" value="1"/>
</dbReference>
<organism evidence="8 9">
    <name type="scientific">Variibacter gotjawalensis</name>
    <dbReference type="NCBI Taxonomy" id="1333996"/>
    <lineage>
        <taxon>Bacteria</taxon>
        <taxon>Pseudomonadati</taxon>
        <taxon>Pseudomonadota</taxon>
        <taxon>Alphaproteobacteria</taxon>
        <taxon>Hyphomicrobiales</taxon>
        <taxon>Nitrobacteraceae</taxon>
        <taxon>Variibacter</taxon>
    </lineage>
</organism>
<keyword evidence="3 7" id="KW-0732">Signal</keyword>
<accession>A0A0S3PUN3</accession>
<dbReference type="Gene3D" id="3.40.190.10">
    <property type="entry name" value="Periplasmic binding protein-like II"/>
    <property type="match status" value="2"/>
</dbReference>
<dbReference type="GO" id="GO:0016020">
    <property type="term" value="C:membrane"/>
    <property type="evidence" value="ECO:0007669"/>
    <property type="project" value="UniProtKB-SubCell"/>
</dbReference>
<evidence type="ECO:0000256" key="7">
    <source>
        <dbReference type="SAM" id="SignalP"/>
    </source>
</evidence>
<sequence>MKRMFLSLAVVAAFIAPAGAQQFIRIGVTGGPGAQIIEQVVPEAKKLGLDLKIIEFSDYIIPNQALAGKEIEANSFQHEPYLKNQVAKTSWKLVKLAETMTAPLGVYSKKYKTFAEIPDGASVAIQNDPTNGSRPLRLLHDNNIIKLRDGVGVTAGVTDIVENPHRYRFIELDAAQLSRSLDDVAAASINNNYAVQAGLDPVKDPILREGPNSPWVNIIAVREEDKDKPWAALLVKAFHTQSVKDYVLREFKGSLIPAW</sequence>
<evidence type="ECO:0000256" key="2">
    <source>
        <dbReference type="ARBA" id="ARBA00008973"/>
    </source>
</evidence>
<keyword evidence="9" id="KW-1185">Reference proteome</keyword>
<dbReference type="Proteomes" id="UP000236884">
    <property type="component" value="Chromosome"/>
</dbReference>
<dbReference type="PANTHER" id="PTHR30429:SF1">
    <property type="entry name" value="D-METHIONINE-BINDING LIPOPROTEIN METQ-RELATED"/>
    <property type="match status" value="1"/>
</dbReference>
<comment type="subcellular location">
    <subcellularLocation>
        <location evidence="1">Membrane</location>
        <topology evidence="1">Lipid-anchor</topology>
    </subcellularLocation>
</comment>
<evidence type="ECO:0000313" key="9">
    <source>
        <dbReference type="Proteomes" id="UP000236884"/>
    </source>
</evidence>
<proteinExistence type="inferred from homology"/>
<reference evidence="8 9" key="1">
    <citation type="submission" date="2015-08" db="EMBL/GenBank/DDBJ databases">
        <title>Investigation of the bacterial diversity of lava forest soil.</title>
        <authorList>
            <person name="Lee J.S."/>
        </authorList>
    </citation>
    <scope>NUCLEOTIDE SEQUENCE [LARGE SCALE GENOMIC DNA]</scope>
    <source>
        <strain evidence="8 9">GJW-30</strain>
    </source>
</reference>
<protein>
    <submittedName>
        <fullName evidence="8">D-methionine-binding lipoprotein MetQ</fullName>
    </submittedName>
</protein>
<dbReference type="EMBL" id="AP014946">
    <property type="protein sequence ID" value="BAT59685.1"/>
    <property type="molecule type" value="Genomic_DNA"/>
</dbReference>
<dbReference type="PIRSF" id="PIRSF002854">
    <property type="entry name" value="MetQ"/>
    <property type="match status" value="1"/>
</dbReference>
<feature type="chain" id="PRO_5006615829" evidence="7">
    <location>
        <begin position="21"/>
        <end position="259"/>
    </location>
</feature>
<evidence type="ECO:0000256" key="4">
    <source>
        <dbReference type="ARBA" id="ARBA00023136"/>
    </source>
</evidence>
<dbReference type="CDD" id="cd13598">
    <property type="entry name" value="PBP2_lipoprotein_IlpA_like"/>
    <property type="match status" value="1"/>
</dbReference>
<comment type="similarity">
    <text evidence="2">Belongs to the NlpA lipoprotein family.</text>
</comment>
<keyword evidence="6 8" id="KW-0449">Lipoprotein</keyword>
<dbReference type="KEGG" id="vgo:GJW-30_1_02218"/>
<evidence type="ECO:0000256" key="1">
    <source>
        <dbReference type="ARBA" id="ARBA00004635"/>
    </source>
</evidence>
<evidence type="ECO:0000313" key="8">
    <source>
        <dbReference type="EMBL" id="BAT59685.1"/>
    </source>
</evidence>
<feature type="signal peptide" evidence="7">
    <location>
        <begin position="1"/>
        <end position="20"/>
    </location>
</feature>
<dbReference type="OrthoDB" id="9812878at2"/>
<dbReference type="InterPro" id="IPR004872">
    <property type="entry name" value="Lipoprotein_NlpA"/>
</dbReference>
<evidence type="ECO:0000256" key="3">
    <source>
        <dbReference type="ARBA" id="ARBA00022729"/>
    </source>
</evidence>
<evidence type="ECO:0000256" key="5">
    <source>
        <dbReference type="ARBA" id="ARBA00023139"/>
    </source>
</evidence>